<sequence length="54" mass="5421">MSQIYTDGHPTAADAPEHRRGQSVDSIDQASSVTMLGLAAAGAAAASLLLIAIV</sequence>
<keyword evidence="2" id="KW-0472">Membrane</keyword>
<evidence type="ECO:0000256" key="1">
    <source>
        <dbReference type="SAM" id="MobiDB-lite"/>
    </source>
</evidence>
<gene>
    <name evidence="3" type="ORF">MET9862_00639</name>
</gene>
<feature type="region of interest" description="Disordered" evidence="1">
    <location>
        <begin position="1"/>
        <end position="26"/>
    </location>
</feature>
<protein>
    <submittedName>
        <fullName evidence="3">Uncharacterized protein</fullName>
    </submittedName>
</protein>
<keyword evidence="2" id="KW-0812">Transmembrane</keyword>
<keyword evidence="2" id="KW-1133">Transmembrane helix</keyword>
<accession>A0A509E777</accession>
<reference evidence="3 4" key="1">
    <citation type="submission" date="2019-06" db="EMBL/GenBank/DDBJ databases">
        <authorList>
            <person name="Rodrigo-Torres L."/>
            <person name="Arahal R. D."/>
            <person name="Lucena T."/>
        </authorList>
    </citation>
    <scope>NUCLEOTIDE SEQUENCE [LARGE SCALE GENOMIC DNA]</scope>
    <source>
        <strain evidence="3 4">SB0023/3</strain>
    </source>
</reference>
<name>A0A509E777_9HYPH</name>
<evidence type="ECO:0000313" key="4">
    <source>
        <dbReference type="Proteomes" id="UP000410984"/>
    </source>
</evidence>
<organism evidence="3 4">
    <name type="scientific">Methylobacterium symbioticum</name>
    <dbReference type="NCBI Taxonomy" id="2584084"/>
    <lineage>
        <taxon>Bacteria</taxon>
        <taxon>Pseudomonadati</taxon>
        <taxon>Pseudomonadota</taxon>
        <taxon>Alphaproteobacteria</taxon>
        <taxon>Hyphomicrobiales</taxon>
        <taxon>Methylobacteriaceae</taxon>
        <taxon>Methylobacterium</taxon>
    </lineage>
</organism>
<dbReference type="RefSeq" id="WP_185156739.1">
    <property type="nucleotide sequence ID" value="NZ_CABFPH010000005.1"/>
</dbReference>
<evidence type="ECO:0000256" key="2">
    <source>
        <dbReference type="SAM" id="Phobius"/>
    </source>
</evidence>
<dbReference type="Proteomes" id="UP000410984">
    <property type="component" value="Unassembled WGS sequence"/>
</dbReference>
<keyword evidence="4" id="KW-1185">Reference proteome</keyword>
<dbReference type="EMBL" id="CABFPH010000005">
    <property type="protein sequence ID" value="VUD70077.1"/>
    <property type="molecule type" value="Genomic_DNA"/>
</dbReference>
<dbReference type="AlphaFoldDB" id="A0A509E777"/>
<evidence type="ECO:0000313" key="3">
    <source>
        <dbReference type="EMBL" id="VUD70077.1"/>
    </source>
</evidence>
<proteinExistence type="predicted"/>
<feature type="transmembrane region" description="Helical" evidence="2">
    <location>
        <begin position="33"/>
        <end position="53"/>
    </location>
</feature>